<reference evidence="2 3" key="1">
    <citation type="submission" date="2018-08" db="EMBL/GenBank/DDBJ databases">
        <title>Mucilaginibacter sp. MYSH2.</title>
        <authorList>
            <person name="Seo T."/>
        </authorList>
    </citation>
    <scope>NUCLEOTIDE SEQUENCE [LARGE SCALE GENOMIC DNA]</scope>
    <source>
        <strain evidence="2 3">MYSH2</strain>
    </source>
</reference>
<gene>
    <name evidence="2" type="ORF">D0C36_18280</name>
</gene>
<proteinExistence type="predicted"/>
<keyword evidence="3" id="KW-1185">Reference proteome</keyword>
<dbReference type="AlphaFoldDB" id="A0A372NPN2"/>
<keyword evidence="1" id="KW-1133">Transmembrane helix</keyword>
<dbReference type="RefSeq" id="WP_117393101.1">
    <property type="nucleotide sequence ID" value="NZ_QWDC01000003.1"/>
</dbReference>
<dbReference type="EMBL" id="QWDC01000003">
    <property type="protein sequence ID" value="RFZ90899.1"/>
    <property type="molecule type" value="Genomic_DNA"/>
</dbReference>
<feature type="transmembrane region" description="Helical" evidence="1">
    <location>
        <begin position="74"/>
        <end position="91"/>
    </location>
</feature>
<evidence type="ECO:0000313" key="2">
    <source>
        <dbReference type="EMBL" id="RFZ90899.1"/>
    </source>
</evidence>
<comment type="caution">
    <text evidence="2">The sequence shown here is derived from an EMBL/GenBank/DDBJ whole genome shotgun (WGS) entry which is preliminary data.</text>
</comment>
<evidence type="ECO:0000313" key="3">
    <source>
        <dbReference type="Proteomes" id="UP000264217"/>
    </source>
</evidence>
<keyword evidence="1" id="KW-0472">Membrane</keyword>
<name>A0A372NPN2_9SPHI</name>
<protein>
    <submittedName>
        <fullName evidence="2">Uncharacterized protein</fullName>
    </submittedName>
</protein>
<feature type="transmembrane region" description="Helical" evidence="1">
    <location>
        <begin position="21"/>
        <end position="43"/>
    </location>
</feature>
<organism evidence="2 3">
    <name type="scientific">Mucilaginibacter conchicola</name>
    <dbReference type="NCBI Taxonomy" id="2303333"/>
    <lineage>
        <taxon>Bacteria</taxon>
        <taxon>Pseudomonadati</taxon>
        <taxon>Bacteroidota</taxon>
        <taxon>Sphingobacteriia</taxon>
        <taxon>Sphingobacteriales</taxon>
        <taxon>Sphingobacteriaceae</taxon>
        <taxon>Mucilaginibacter</taxon>
    </lineage>
</organism>
<sequence>MKQSIVQRKKDEKKRRENIIKWFRIAFGLFSTLNFFLIFGVFRPVFMDYTMSVLFGIFLGIAVALFAKRNDGKLVMFLAGASFAFSIPLFINNAFASSEVITEKVLILNKHRRFGKSAASVDIEYAGYQKNVLTNDEKMGRSTHLIIKVRKGALGYYILEDSEVADN</sequence>
<keyword evidence="1" id="KW-0812">Transmembrane</keyword>
<evidence type="ECO:0000256" key="1">
    <source>
        <dbReference type="SAM" id="Phobius"/>
    </source>
</evidence>
<dbReference type="Proteomes" id="UP000264217">
    <property type="component" value="Unassembled WGS sequence"/>
</dbReference>
<accession>A0A372NPN2</accession>
<feature type="transmembrane region" description="Helical" evidence="1">
    <location>
        <begin position="49"/>
        <end position="67"/>
    </location>
</feature>